<dbReference type="EMBL" id="BNJQ01000005">
    <property type="protein sequence ID" value="GHP03390.1"/>
    <property type="molecule type" value="Genomic_DNA"/>
</dbReference>
<keyword evidence="7" id="KW-0206">Cytoskeleton</keyword>
<evidence type="ECO:0000256" key="7">
    <source>
        <dbReference type="ARBA" id="ARBA00023212"/>
    </source>
</evidence>
<dbReference type="GO" id="GO:0005524">
    <property type="term" value="F:ATP binding"/>
    <property type="evidence" value="ECO:0007669"/>
    <property type="project" value="UniProtKB-UniRule"/>
</dbReference>
<dbReference type="GO" id="GO:0072686">
    <property type="term" value="C:mitotic spindle"/>
    <property type="evidence" value="ECO:0007669"/>
    <property type="project" value="TreeGrafter"/>
</dbReference>
<keyword evidence="5 10" id="KW-0067">ATP-binding</keyword>
<keyword evidence="3 11" id="KW-0493">Microtubule</keyword>
<reference evidence="15" key="1">
    <citation type="submission" date="2020-10" db="EMBL/GenBank/DDBJ databases">
        <title>Unveiling of a novel bifunctional photoreceptor, Dualchrome1, isolated from a cosmopolitan green alga.</title>
        <authorList>
            <person name="Suzuki S."/>
            <person name="Kawachi M."/>
        </authorList>
    </citation>
    <scope>NUCLEOTIDE SEQUENCE</scope>
    <source>
        <strain evidence="15">NIES 2893</strain>
    </source>
</reference>
<keyword evidence="2" id="KW-0963">Cytoplasm</keyword>
<dbReference type="InterPro" id="IPR019821">
    <property type="entry name" value="Kinesin_motor_CS"/>
</dbReference>
<feature type="region of interest" description="Disordered" evidence="13">
    <location>
        <begin position="1"/>
        <end position="44"/>
    </location>
</feature>
<dbReference type="GO" id="GO:0051231">
    <property type="term" value="P:spindle elongation"/>
    <property type="evidence" value="ECO:0007669"/>
    <property type="project" value="TreeGrafter"/>
</dbReference>
<dbReference type="PROSITE" id="PS50067">
    <property type="entry name" value="KINESIN_MOTOR_2"/>
    <property type="match status" value="1"/>
</dbReference>
<dbReference type="Gene3D" id="3.40.850.10">
    <property type="entry name" value="Kinesin motor domain"/>
    <property type="match status" value="1"/>
</dbReference>
<dbReference type="InterPro" id="IPR047149">
    <property type="entry name" value="KIF11-like"/>
</dbReference>
<dbReference type="GO" id="GO:0008017">
    <property type="term" value="F:microtubule binding"/>
    <property type="evidence" value="ECO:0007669"/>
    <property type="project" value="InterPro"/>
</dbReference>
<feature type="compositionally biased region" description="Low complexity" evidence="13">
    <location>
        <begin position="1"/>
        <end position="12"/>
    </location>
</feature>
<feature type="region of interest" description="Disordered" evidence="13">
    <location>
        <begin position="629"/>
        <end position="680"/>
    </location>
</feature>
<evidence type="ECO:0000313" key="16">
    <source>
        <dbReference type="Proteomes" id="UP000660262"/>
    </source>
</evidence>
<comment type="function">
    <text evidence="9">Responsible for microtubule translocation. May be important for the organization of phragmoplast-specific arrays of microtubules. Plays an essential role in stabilizing the mitotic spindle. Required during mitotic cytokinesis.</text>
</comment>
<dbReference type="PROSITE" id="PS00411">
    <property type="entry name" value="KINESIN_MOTOR_1"/>
    <property type="match status" value="1"/>
</dbReference>
<dbReference type="FunFam" id="3.40.850.10:FF:000019">
    <property type="entry name" value="Kinesin-like protein KIN-5D"/>
    <property type="match status" value="1"/>
</dbReference>
<dbReference type="PANTHER" id="PTHR47970">
    <property type="entry name" value="KINESIN-LIKE PROTEIN KIF11"/>
    <property type="match status" value="1"/>
</dbReference>
<dbReference type="Pfam" id="PF00225">
    <property type="entry name" value="Kinesin"/>
    <property type="match status" value="1"/>
</dbReference>
<evidence type="ECO:0000256" key="13">
    <source>
        <dbReference type="SAM" id="MobiDB-lite"/>
    </source>
</evidence>
<evidence type="ECO:0000256" key="9">
    <source>
        <dbReference type="ARBA" id="ARBA00046159"/>
    </source>
</evidence>
<comment type="similarity">
    <text evidence="8">Belongs to the TRAFAC class myosin-kinesin ATPase superfamily. Kinesin family. KIN-5/BimC subfamily.</text>
</comment>
<dbReference type="PRINTS" id="PR00380">
    <property type="entry name" value="KINESINHEAVY"/>
</dbReference>
<comment type="caution">
    <text evidence="15">The sequence shown here is derived from an EMBL/GenBank/DDBJ whole genome shotgun (WGS) entry which is preliminary data.</text>
</comment>
<dbReference type="GO" id="GO:0008574">
    <property type="term" value="F:plus-end-directed microtubule motor activity"/>
    <property type="evidence" value="ECO:0007669"/>
    <property type="project" value="TreeGrafter"/>
</dbReference>
<comment type="subcellular location">
    <subcellularLocation>
        <location evidence="1">Cytoplasm</location>
        <location evidence="1">Cytoskeleton</location>
        <location evidence="1">Spindle</location>
    </subcellularLocation>
</comment>
<dbReference type="SMART" id="SM00129">
    <property type="entry name" value="KISc"/>
    <property type="match status" value="1"/>
</dbReference>
<dbReference type="InterPro" id="IPR036961">
    <property type="entry name" value="Kinesin_motor_dom_sf"/>
</dbReference>
<evidence type="ECO:0000259" key="14">
    <source>
        <dbReference type="PROSITE" id="PS50067"/>
    </source>
</evidence>
<dbReference type="OrthoDB" id="3176171at2759"/>
<dbReference type="GO" id="GO:0090307">
    <property type="term" value="P:mitotic spindle assembly"/>
    <property type="evidence" value="ECO:0007669"/>
    <property type="project" value="TreeGrafter"/>
</dbReference>
<gene>
    <name evidence="15" type="ORF">PPROV_000214500</name>
</gene>
<accession>A0A830HBW3</accession>
<evidence type="ECO:0000256" key="3">
    <source>
        <dbReference type="ARBA" id="ARBA00022701"/>
    </source>
</evidence>
<dbReference type="InterPro" id="IPR027417">
    <property type="entry name" value="P-loop_NTPase"/>
</dbReference>
<keyword evidence="6 10" id="KW-0505">Motor protein</keyword>
<proteinExistence type="inferred from homology"/>
<name>A0A830HBW3_9CHLO</name>
<evidence type="ECO:0000256" key="5">
    <source>
        <dbReference type="ARBA" id="ARBA00022840"/>
    </source>
</evidence>
<evidence type="ECO:0000256" key="2">
    <source>
        <dbReference type="ARBA" id="ARBA00022490"/>
    </source>
</evidence>
<feature type="binding site" evidence="10">
    <location>
        <begin position="133"/>
        <end position="140"/>
    </location>
    <ligand>
        <name>ATP</name>
        <dbReference type="ChEBI" id="CHEBI:30616"/>
    </ligand>
</feature>
<dbReference type="SUPFAM" id="SSF52540">
    <property type="entry name" value="P-loop containing nucleoside triphosphate hydrolases"/>
    <property type="match status" value="1"/>
</dbReference>
<keyword evidence="16" id="KW-1185">Reference proteome</keyword>
<evidence type="ECO:0000256" key="4">
    <source>
        <dbReference type="ARBA" id="ARBA00022741"/>
    </source>
</evidence>
<dbReference type="Proteomes" id="UP000660262">
    <property type="component" value="Unassembled WGS sequence"/>
</dbReference>
<evidence type="ECO:0000256" key="11">
    <source>
        <dbReference type="RuleBase" id="RU000394"/>
    </source>
</evidence>
<keyword evidence="12" id="KW-0175">Coiled coil</keyword>
<evidence type="ECO:0000256" key="1">
    <source>
        <dbReference type="ARBA" id="ARBA00004186"/>
    </source>
</evidence>
<organism evidence="15 16">
    <name type="scientific">Pycnococcus provasolii</name>
    <dbReference type="NCBI Taxonomy" id="41880"/>
    <lineage>
        <taxon>Eukaryota</taxon>
        <taxon>Viridiplantae</taxon>
        <taxon>Chlorophyta</taxon>
        <taxon>Pseudoscourfieldiophyceae</taxon>
        <taxon>Pseudoscourfieldiales</taxon>
        <taxon>Pycnococcaceae</taxon>
        <taxon>Pycnococcus</taxon>
    </lineage>
</organism>
<evidence type="ECO:0000256" key="10">
    <source>
        <dbReference type="PROSITE-ProRule" id="PRU00283"/>
    </source>
</evidence>
<dbReference type="AlphaFoldDB" id="A0A830HBW3"/>
<dbReference type="InterPro" id="IPR047241">
    <property type="entry name" value="KIF11-like_kin_motor_dom"/>
</dbReference>
<dbReference type="PANTHER" id="PTHR47970:SF12">
    <property type="entry name" value="KINESIN FAMILY MEMBER 11"/>
    <property type="match status" value="1"/>
</dbReference>
<sequence length="680" mass="75518">MPASRPASAPAQRRSKATADNNNNKHAENNDGAAHSSSAPATKDGVNVQVVLRCRPTSKDETARKLPQVVHCTEQTREVKLVQTLGGKQMERTFTFDRVFGPNSRQQDVYDVAISPLVKEVLDGYNCTVFAYGQTGTGKTYTMEGEKLEHGVLTSGSGVIPRAVSMIFNELESAEAEYSVKVSFMELYNEEITDLLAPEVDILAAKPKVVDHTRSLALMEDKSGSVQVRGIEERIVKTESEIFAVLTQGSDRRRTAETKLNHQSSRSHSLFTITIHTKESTPEGEELIKCGKLNLVDLAGSENIGRSGAKDARAREAGEINKSLLTLGRVITALVDHHGYVPYRDSKLTRLLRDSLGGRTKTCIIATVSPSNHCYEETQSTLDYAHRAKNIRNRPEVNMKMTKHAHIKDLTGEIERLKVDLIAQREKNGVFISAARYAEEEAARKTMQAHITSMEAQLEGVAAEREGMQEKLRKAEEEKEAQRAEMQARINELSVSLEETRASLESESKLRVEAEAEVRRLEEEKEAQRVQMQGQIDDLSKELSETQATLAKTRANLDEETQARKLAEAEVRRLQQEQDDKRRELDDVRRNLESMVDERRDVLEEMVQKHATEMKAALLAVTGVPLKNSRKSGPGANASPVLRARNGVQMSSPLPLTPKTAETSVCCSPEGQENRQAEAA</sequence>
<protein>
    <recommendedName>
        <fullName evidence="11">Kinesin-like protein</fullName>
    </recommendedName>
</protein>
<dbReference type="GO" id="GO:0007018">
    <property type="term" value="P:microtubule-based movement"/>
    <property type="evidence" value="ECO:0007669"/>
    <property type="project" value="InterPro"/>
</dbReference>
<feature type="domain" description="Kinesin motor" evidence="14">
    <location>
        <begin position="47"/>
        <end position="391"/>
    </location>
</feature>
<keyword evidence="4 10" id="KW-0547">Nucleotide-binding</keyword>
<feature type="compositionally biased region" description="Polar residues" evidence="13">
    <location>
        <begin position="648"/>
        <end position="666"/>
    </location>
</feature>
<dbReference type="CDD" id="cd01364">
    <property type="entry name" value="KISc_BimC_Eg5"/>
    <property type="match status" value="1"/>
</dbReference>
<feature type="coiled-coil region" evidence="12">
    <location>
        <begin position="451"/>
        <end position="605"/>
    </location>
</feature>
<evidence type="ECO:0000256" key="12">
    <source>
        <dbReference type="SAM" id="Coils"/>
    </source>
</evidence>
<evidence type="ECO:0000256" key="6">
    <source>
        <dbReference type="ARBA" id="ARBA00023175"/>
    </source>
</evidence>
<evidence type="ECO:0000256" key="8">
    <source>
        <dbReference type="ARBA" id="ARBA00034704"/>
    </source>
</evidence>
<dbReference type="InterPro" id="IPR001752">
    <property type="entry name" value="Kinesin_motor_dom"/>
</dbReference>
<evidence type="ECO:0000313" key="15">
    <source>
        <dbReference type="EMBL" id="GHP03390.1"/>
    </source>
</evidence>
<dbReference type="GO" id="GO:0005876">
    <property type="term" value="C:spindle microtubule"/>
    <property type="evidence" value="ECO:0007669"/>
    <property type="project" value="TreeGrafter"/>
</dbReference>